<proteinExistence type="predicted"/>
<dbReference type="AlphaFoldDB" id="A0A165SW84"/>
<dbReference type="EMBL" id="LMCB01000161">
    <property type="protein sequence ID" value="KZL04559.1"/>
    <property type="molecule type" value="Genomic_DNA"/>
</dbReference>
<dbReference type="GO" id="GO:0003677">
    <property type="term" value="F:DNA binding"/>
    <property type="evidence" value="ECO:0007669"/>
    <property type="project" value="InterPro"/>
</dbReference>
<dbReference type="SUPFAM" id="SSF47413">
    <property type="entry name" value="lambda repressor-like DNA-binding domains"/>
    <property type="match status" value="1"/>
</dbReference>
<evidence type="ECO:0000313" key="1">
    <source>
        <dbReference type="EMBL" id="KZL04559.1"/>
    </source>
</evidence>
<gene>
    <name evidence="1" type="ORF">PsAD2_04642</name>
</gene>
<evidence type="ECO:0008006" key="3">
    <source>
        <dbReference type="Google" id="ProtNLM"/>
    </source>
</evidence>
<reference evidence="1 2" key="1">
    <citation type="journal article" date="2016" name="Front. Microbiol.">
        <title>Comparative Genomic Analysis Reveals a Diverse Repertoire of Genes Involved in Prokaryote-Eukaryote Interactions within the Pseudovibrio Genus.</title>
        <authorList>
            <person name="Romano S."/>
            <person name="Fernandez-Guerra A."/>
            <person name="Reen F.J."/>
            <person name="Glockner F.O."/>
            <person name="Crowley S.P."/>
            <person name="O'Sullivan O."/>
            <person name="Cotter P.D."/>
            <person name="Adams C."/>
            <person name="Dobson A.D."/>
            <person name="O'Gara F."/>
        </authorList>
    </citation>
    <scope>NUCLEOTIDE SEQUENCE [LARGE SCALE GENOMIC DNA]</scope>
    <source>
        <strain evidence="1 2">Ad2</strain>
    </source>
</reference>
<name>A0A165SW84_9HYPH</name>
<sequence>MLEPTEIRMKAKLTQFEMACALGCSQSCVSRVERDGFSKKTAVLERSYQLFMLEQQQVIGDVNLPVAKS</sequence>
<evidence type="ECO:0000313" key="2">
    <source>
        <dbReference type="Proteomes" id="UP000076577"/>
    </source>
</evidence>
<dbReference type="Gene3D" id="1.10.260.40">
    <property type="entry name" value="lambda repressor-like DNA-binding domains"/>
    <property type="match status" value="1"/>
</dbReference>
<organism evidence="1 2">
    <name type="scientific">Pseudovibrio axinellae</name>
    <dbReference type="NCBI Taxonomy" id="989403"/>
    <lineage>
        <taxon>Bacteria</taxon>
        <taxon>Pseudomonadati</taxon>
        <taxon>Pseudomonadota</taxon>
        <taxon>Alphaproteobacteria</taxon>
        <taxon>Hyphomicrobiales</taxon>
        <taxon>Stappiaceae</taxon>
        <taxon>Pseudovibrio</taxon>
    </lineage>
</organism>
<dbReference type="InterPro" id="IPR010982">
    <property type="entry name" value="Lambda_DNA-bd_dom_sf"/>
</dbReference>
<dbReference type="STRING" id="989403.SAMN05421798_10466"/>
<protein>
    <recommendedName>
        <fullName evidence="3">HTH cro/C1-type domain-containing protein</fullName>
    </recommendedName>
</protein>
<dbReference type="PATRIC" id="fig|989403.3.peg.5082"/>
<keyword evidence="2" id="KW-1185">Reference proteome</keyword>
<accession>A0A165SW84</accession>
<comment type="caution">
    <text evidence="1">The sequence shown here is derived from an EMBL/GenBank/DDBJ whole genome shotgun (WGS) entry which is preliminary data.</text>
</comment>
<dbReference type="Proteomes" id="UP000076577">
    <property type="component" value="Unassembled WGS sequence"/>
</dbReference>